<feature type="region of interest" description="Disordered" evidence="8">
    <location>
        <begin position="368"/>
        <end position="408"/>
    </location>
</feature>
<feature type="region of interest" description="Disordered" evidence="8">
    <location>
        <begin position="696"/>
        <end position="719"/>
    </location>
</feature>
<evidence type="ECO:0000256" key="6">
    <source>
        <dbReference type="ARBA" id="ARBA00023242"/>
    </source>
</evidence>
<dbReference type="PANTHER" id="PTHR24376">
    <property type="entry name" value="ZINC FINGER PROTEIN"/>
    <property type="match status" value="1"/>
</dbReference>
<dbReference type="SUPFAM" id="SSF57667">
    <property type="entry name" value="beta-beta-alpha zinc fingers"/>
    <property type="match status" value="6"/>
</dbReference>
<feature type="domain" description="C2H2-type" evidence="9">
    <location>
        <begin position="812"/>
        <end position="834"/>
    </location>
</feature>
<keyword evidence="4 7" id="KW-0863">Zinc-finger</keyword>
<keyword evidence="6" id="KW-0539">Nucleus</keyword>
<evidence type="ECO:0000256" key="3">
    <source>
        <dbReference type="ARBA" id="ARBA00022737"/>
    </source>
</evidence>
<feature type="domain" description="C2H2-type" evidence="9">
    <location>
        <begin position="788"/>
        <end position="811"/>
    </location>
</feature>
<dbReference type="GO" id="GO:0008270">
    <property type="term" value="F:zinc ion binding"/>
    <property type="evidence" value="ECO:0007669"/>
    <property type="project" value="UniProtKB-KW"/>
</dbReference>
<organism evidence="10 11">
    <name type="scientific">Elysia marginata</name>
    <dbReference type="NCBI Taxonomy" id="1093978"/>
    <lineage>
        <taxon>Eukaryota</taxon>
        <taxon>Metazoa</taxon>
        <taxon>Spiralia</taxon>
        <taxon>Lophotrochozoa</taxon>
        <taxon>Mollusca</taxon>
        <taxon>Gastropoda</taxon>
        <taxon>Heterobranchia</taxon>
        <taxon>Euthyneura</taxon>
        <taxon>Panpulmonata</taxon>
        <taxon>Sacoglossa</taxon>
        <taxon>Placobranchoidea</taxon>
        <taxon>Plakobranchidae</taxon>
        <taxon>Elysia</taxon>
    </lineage>
</organism>
<dbReference type="Proteomes" id="UP000762676">
    <property type="component" value="Unassembled WGS sequence"/>
</dbReference>
<dbReference type="GO" id="GO:0001228">
    <property type="term" value="F:DNA-binding transcription activator activity, RNA polymerase II-specific"/>
    <property type="evidence" value="ECO:0007669"/>
    <property type="project" value="TreeGrafter"/>
</dbReference>
<evidence type="ECO:0000313" key="10">
    <source>
        <dbReference type="EMBL" id="GFR95934.1"/>
    </source>
</evidence>
<dbReference type="PROSITE" id="PS00028">
    <property type="entry name" value="ZINC_FINGER_C2H2_1"/>
    <property type="match status" value="8"/>
</dbReference>
<keyword evidence="11" id="KW-1185">Reference proteome</keyword>
<feature type="domain" description="C2H2-type" evidence="9">
    <location>
        <begin position="977"/>
        <end position="1004"/>
    </location>
</feature>
<evidence type="ECO:0000259" key="9">
    <source>
        <dbReference type="PROSITE" id="PS50157"/>
    </source>
</evidence>
<dbReference type="Gene3D" id="3.30.160.60">
    <property type="entry name" value="Classic Zinc Finger"/>
    <property type="match status" value="5"/>
</dbReference>
<evidence type="ECO:0000256" key="1">
    <source>
        <dbReference type="ARBA" id="ARBA00004123"/>
    </source>
</evidence>
<dbReference type="AlphaFoldDB" id="A0AAV4HEB7"/>
<reference evidence="10 11" key="1">
    <citation type="journal article" date="2021" name="Elife">
        <title>Chloroplast acquisition without the gene transfer in kleptoplastic sea slugs, Plakobranchus ocellatus.</title>
        <authorList>
            <person name="Maeda T."/>
            <person name="Takahashi S."/>
            <person name="Yoshida T."/>
            <person name="Shimamura S."/>
            <person name="Takaki Y."/>
            <person name="Nagai Y."/>
            <person name="Toyoda A."/>
            <person name="Suzuki Y."/>
            <person name="Arimoto A."/>
            <person name="Ishii H."/>
            <person name="Satoh N."/>
            <person name="Nishiyama T."/>
            <person name="Hasebe M."/>
            <person name="Maruyama T."/>
            <person name="Minagawa J."/>
            <person name="Obokata J."/>
            <person name="Shigenobu S."/>
        </authorList>
    </citation>
    <scope>NUCLEOTIDE SEQUENCE [LARGE SCALE GENOMIC DNA]</scope>
</reference>
<keyword evidence="2" id="KW-0479">Metal-binding</keyword>
<evidence type="ECO:0000256" key="4">
    <source>
        <dbReference type="ARBA" id="ARBA00022771"/>
    </source>
</evidence>
<keyword evidence="3" id="KW-0677">Repeat</keyword>
<dbReference type="PANTHER" id="PTHR24376:SF235">
    <property type="entry name" value="C2H2-TYPE DOMAIN-CONTAINING PROTEIN"/>
    <property type="match status" value="1"/>
</dbReference>
<dbReference type="SMART" id="SM00355">
    <property type="entry name" value="ZnF_C2H2"/>
    <property type="match status" value="13"/>
</dbReference>
<feature type="domain" description="C2H2-type" evidence="9">
    <location>
        <begin position="868"/>
        <end position="891"/>
    </location>
</feature>
<feature type="domain" description="C2H2-type" evidence="9">
    <location>
        <begin position="1005"/>
        <end position="1032"/>
    </location>
</feature>
<dbReference type="InterPro" id="IPR013087">
    <property type="entry name" value="Znf_C2H2_type"/>
</dbReference>
<feature type="compositionally biased region" description="Polar residues" evidence="8">
    <location>
        <begin position="706"/>
        <end position="716"/>
    </location>
</feature>
<comment type="subcellular location">
    <subcellularLocation>
        <location evidence="1">Nucleus</location>
    </subcellularLocation>
</comment>
<feature type="region of interest" description="Disordered" evidence="8">
    <location>
        <begin position="105"/>
        <end position="135"/>
    </location>
</feature>
<accession>A0AAV4HEB7</accession>
<dbReference type="GO" id="GO:0000978">
    <property type="term" value="F:RNA polymerase II cis-regulatory region sequence-specific DNA binding"/>
    <property type="evidence" value="ECO:0007669"/>
    <property type="project" value="TreeGrafter"/>
</dbReference>
<protein>
    <submittedName>
        <fullName evidence="10">Zinc finger protein 227</fullName>
    </submittedName>
</protein>
<evidence type="ECO:0000256" key="7">
    <source>
        <dbReference type="PROSITE-ProRule" id="PRU00042"/>
    </source>
</evidence>
<keyword evidence="5" id="KW-0862">Zinc</keyword>
<evidence type="ECO:0000256" key="5">
    <source>
        <dbReference type="ARBA" id="ARBA00022833"/>
    </source>
</evidence>
<evidence type="ECO:0000256" key="2">
    <source>
        <dbReference type="ARBA" id="ARBA00022723"/>
    </source>
</evidence>
<proteinExistence type="predicted"/>
<feature type="domain" description="C2H2-type" evidence="9">
    <location>
        <begin position="1033"/>
        <end position="1060"/>
    </location>
</feature>
<sequence length="1099" mass="124761">MSAIFRDNGLNITIQANQKIVDFLDVTFNLHTGLHKPYKKPNDSLTYIHRESNHPPSIIKNLPQGIEKRLTSNSSNEKIFEDAAIPYNEALKKNGHVKALKYAEKKTNTTTKNENKRKETANEEAKETKTTNRRKRRITWFNPPYSKNVSSNIVKKFFDLLNSCFPPNHKLHKIINKNTVKLSYSCTPNIKQIISSHNKRIINETSNKASTTKLRICRDKPSCPLQGKCLEQSLVYQATVSETNTNKIDTYIGITENTNNNKEVGFFKVPTVLTREGKATEEITKKRRAAWIAAIDRKGFTDETIAKKTWIRVCGEHFVSGQPSYLHYENDPDWVPSVKLGHDLKVSDPDKFKNSKKRKLDMAYDAPVLDTSMEAEPSSKKQKKIDNGPTKSTEQCKKKKPVKRSALLDKESSIKAQVQLINGEESLENSSLKLKPVSPKPGGHLTEEQVLEENASNQNSSNNINMVMKLRVFPDETYDTLIVPSEDFEHEHYTSNTQKQSLKRPEIDLNGNTENSQIHTPVVKPVMLVKTADIRDIHPESMYSGASRVENQTCEEANNDSSLPIESKNMIREKCRAFIERIEDRKDAKPQNTTANTKSHISDEPAHDNNSQSSVKSEFEQRISVEKFVTPTNSVTPNVSSSGGNSKVLPSVNDDVKEKGSDVIPIQPAPVALTDTVPSEETDALNLTMTLPKKLPSDFKLDKQQASDNKQPSSGGLANHAAENIMDDGLFTCALCSTNCINLESFFNHMNEHKVKSGAAHMCHFCGESFERVEDFREHQLFAQCTPYKCEVCNMKFLLARNFLCHKRNSHKTCDACGKSFALAKDLADHRKAHHRTIFKCDVCAMEFSKESKLNHHKKVAHFTNTVYKCDVCDMEFFKENIFNIHKKMAHKTCDLCGLNFRSARDLSDHHLLEHRTIYKCDTCDMEFLKEINCNYHKENCKNKKPKTFVCKICNIDCKNYNRLCTHLNHHDELKNFFCEICGKGFTLLGQLNAHRKAHSGDKNYQCEMCGKEFKYSSVFKKHILRHKGIKPYTCDICGKKLASLDGYKSHVMAHKGPPPFMCDLCDKGYYTAGNLRNHKKDKHTSVDDTSTPAIDSSK</sequence>
<feature type="domain" description="C2H2-type" evidence="9">
    <location>
        <begin position="1061"/>
        <end position="1089"/>
    </location>
</feature>
<gene>
    <name evidence="10" type="ORF">ElyMa_004441500</name>
</gene>
<feature type="compositionally biased region" description="Basic and acidic residues" evidence="8">
    <location>
        <begin position="696"/>
        <end position="705"/>
    </location>
</feature>
<feature type="compositionally biased region" description="Polar residues" evidence="8">
    <location>
        <begin position="590"/>
        <end position="599"/>
    </location>
</feature>
<evidence type="ECO:0000256" key="8">
    <source>
        <dbReference type="SAM" id="MobiDB-lite"/>
    </source>
</evidence>
<dbReference type="Pfam" id="PF00096">
    <property type="entry name" value="zf-C2H2"/>
    <property type="match status" value="3"/>
</dbReference>
<feature type="compositionally biased region" description="Basic and acidic residues" evidence="8">
    <location>
        <begin position="105"/>
        <end position="130"/>
    </location>
</feature>
<feature type="domain" description="C2H2-type" evidence="9">
    <location>
        <begin position="839"/>
        <end position="862"/>
    </location>
</feature>
<comment type="caution">
    <text evidence="10">The sequence shown here is derived from an EMBL/GenBank/DDBJ whole genome shotgun (WGS) entry which is preliminary data.</text>
</comment>
<dbReference type="PROSITE" id="PS50157">
    <property type="entry name" value="ZINC_FINGER_C2H2_2"/>
    <property type="match status" value="8"/>
</dbReference>
<dbReference type="GO" id="GO:0005634">
    <property type="term" value="C:nucleus"/>
    <property type="evidence" value="ECO:0007669"/>
    <property type="project" value="UniProtKB-SubCell"/>
</dbReference>
<dbReference type="InterPro" id="IPR036236">
    <property type="entry name" value="Znf_C2H2_sf"/>
</dbReference>
<name>A0AAV4HEB7_9GAST</name>
<feature type="region of interest" description="Disordered" evidence="8">
    <location>
        <begin position="489"/>
        <end position="516"/>
    </location>
</feature>
<evidence type="ECO:0000313" key="11">
    <source>
        <dbReference type="Proteomes" id="UP000762676"/>
    </source>
</evidence>
<dbReference type="EMBL" id="BMAT01008953">
    <property type="protein sequence ID" value="GFR95934.1"/>
    <property type="molecule type" value="Genomic_DNA"/>
</dbReference>
<feature type="region of interest" description="Disordered" evidence="8">
    <location>
        <begin position="582"/>
        <end position="618"/>
    </location>
</feature>